<keyword evidence="1" id="KW-0812">Transmembrane</keyword>
<sequence length="291" mass="31104">MTKIRNPTTFFSYIRRAPFGGRLTQSQIDGINAILAESQKRGASDEDTAYMLATAFHETGGKMQPVRENLNYTKAATIRKTWPSRFANDASAKPYVGQPQKLANKVYGGRLGNTEPNDGWFYRGDGLPQITGKGNFRKFGVMPGMNLQTSVRVMFDGMTKGMFTGKKLGDFFGNGANDPVGARAVVNGTDKAKLIAGYHKNFLDSILAANAIDQPHDISPASATADDVKASSSGSVKSIIGGMFGTAGVSALLGVDNPWAFGMAAILVLLGAGAAFMFVSGRWSVNRVKEL</sequence>
<name>A0A6I0DU68_BRUAN</name>
<dbReference type="Gene3D" id="1.10.530.10">
    <property type="match status" value="1"/>
</dbReference>
<feature type="transmembrane region" description="Helical" evidence="1">
    <location>
        <begin position="236"/>
        <end position="253"/>
    </location>
</feature>
<dbReference type="EMBL" id="WBWX01000001">
    <property type="protein sequence ID" value="KAB2803286.1"/>
    <property type="molecule type" value="Genomic_DNA"/>
</dbReference>
<organism evidence="2 3">
    <name type="scientific">Brucella anthropi</name>
    <name type="common">Ochrobactrum anthropi</name>
    <dbReference type="NCBI Taxonomy" id="529"/>
    <lineage>
        <taxon>Bacteria</taxon>
        <taxon>Pseudomonadati</taxon>
        <taxon>Pseudomonadota</taxon>
        <taxon>Alphaproteobacteria</taxon>
        <taxon>Hyphomicrobiales</taxon>
        <taxon>Brucellaceae</taxon>
        <taxon>Brucella/Ochrobactrum group</taxon>
        <taxon>Brucella</taxon>
    </lineage>
</organism>
<keyword evidence="1" id="KW-1133">Transmembrane helix</keyword>
<comment type="caution">
    <text evidence="2">The sequence shown here is derived from an EMBL/GenBank/DDBJ whole genome shotgun (WGS) entry which is preliminary data.</text>
</comment>
<dbReference type="AlphaFoldDB" id="A0A6I0DU68"/>
<keyword evidence="1" id="KW-0472">Membrane</keyword>
<dbReference type="Proteomes" id="UP000441102">
    <property type="component" value="Unassembled WGS sequence"/>
</dbReference>
<evidence type="ECO:0000313" key="3">
    <source>
        <dbReference type="Proteomes" id="UP000441102"/>
    </source>
</evidence>
<accession>A0A6I0DU68</accession>
<feature type="transmembrane region" description="Helical" evidence="1">
    <location>
        <begin position="259"/>
        <end position="279"/>
    </location>
</feature>
<proteinExistence type="predicted"/>
<reference evidence="2 3" key="1">
    <citation type="submission" date="2019-09" db="EMBL/GenBank/DDBJ databases">
        <title>Taxonomic organization of the family Brucellaceae based on a phylogenomic approach.</title>
        <authorList>
            <person name="Leclercq S."/>
            <person name="Cloeckaert A."/>
            <person name="Zygmunt M.S."/>
        </authorList>
    </citation>
    <scope>NUCLEOTIDE SEQUENCE [LARGE SCALE GENOMIC DNA]</scope>
    <source>
        <strain evidence="2 3">CCUG 34461</strain>
    </source>
</reference>
<dbReference type="RefSeq" id="WP_151576318.1">
    <property type="nucleotide sequence ID" value="NZ_WBWX01000001.1"/>
</dbReference>
<protein>
    <submittedName>
        <fullName evidence="2">Chitinase</fullName>
    </submittedName>
</protein>
<dbReference type="InterPro" id="IPR023346">
    <property type="entry name" value="Lysozyme-like_dom_sf"/>
</dbReference>
<dbReference type="SUPFAM" id="SSF53955">
    <property type="entry name" value="Lysozyme-like"/>
    <property type="match status" value="1"/>
</dbReference>
<gene>
    <name evidence="2" type="ORF">F9L06_03775</name>
</gene>
<evidence type="ECO:0000313" key="2">
    <source>
        <dbReference type="EMBL" id="KAB2803286.1"/>
    </source>
</evidence>
<evidence type="ECO:0000256" key="1">
    <source>
        <dbReference type="SAM" id="Phobius"/>
    </source>
</evidence>